<dbReference type="EMBL" id="ML987191">
    <property type="protein sequence ID" value="KAF2252901.1"/>
    <property type="molecule type" value="Genomic_DNA"/>
</dbReference>
<comment type="function">
    <text evidence="11">Involved in maceration and soft-rotting of plant tissue.</text>
</comment>
<protein>
    <recommendedName>
        <fullName evidence="4 11">Pectinesterase</fullName>
        <ecNumber evidence="4 11">3.1.1.11</ecNumber>
    </recommendedName>
</protein>
<comment type="pathway">
    <text evidence="2 11">Glycan metabolism; pectin degradation; 2-dehydro-3-deoxy-D-gluconate from pectin: step 1/5.</text>
</comment>
<keyword evidence="6 11" id="KW-0732">Signal</keyword>
<evidence type="ECO:0000256" key="1">
    <source>
        <dbReference type="ARBA" id="ARBA00004613"/>
    </source>
</evidence>
<dbReference type="FunFam" id="2.160.20.10:FF:000014">
    <property type="entry name" value="Pectinesterase"/>
    <property type="match status" value="1"/>
</dbReference>
<dbReference type="InterPro" id="IPR012334">
    <property type="entry name" value="Pectin_lyas_fold"/>
</dbReference>
<dbReference type="UniPathway" id="UPA00545">
    <property type="reaction ID" value="UER00823"/>
</dbReference>
<keyword evidence="5 11" id="KW-0964">Secreted</keyword>
<evidence type="ECO:0000313" key="14">
    <source>
        <dbReference type="Proteomes" id="UP000800094"/>
    </source>
</evidence>
<name>A0A6A6IR09_9PLEO</name>
<evidence type="ECO:0000256" key="5">
    <source>
        <dbReference type="ARBA" id="ARBA00022525"/>
    </source>
</evidence>
<evidence type="ECO:0000256" key="6">
    <source>
        <dbReference type="ARBA" id="ARBA00022729"/>
    </source>
</evidence>
<dbReference type="Pfam" id="PF01095">
    <property type="entry name" value="Pectinesterase"/>
    <property type="match status" value="1"/>
</dbReference>
<dbReference type="PANTHER" id="PTHR31321">
    <property type="entry name" value="ACYL-COA THIOESTER HYDROLASE YBHC-RELATED"/>
    <property type="match status" value="1"/>
</dbReference>
<dbReference type="RefSeq" id="XP_033687905.1">
    <property type="nucleotide sequence ID" value="XM_033834692.1"/>
</dbReference>
<evidence type="ECO:0000256" key="2">
    <source>
        <dbReference type="ARBA" id="ARBA00005184"/>
    </source>
</evidence>
<proteinExistence type="inferred from homology"/>
<evidence type="ECO:0000256" key="8">
    <source>
        <dbReference type="ARBA" id="ARBA00023085"/>
    </source>
</evidence>
<dbReference type="GO" id="GO:0005576">
    <property type="term" value="C:extracellular region"/>
    <property type="evidence" value="ECO:0007669"/>
    <property type="project" value="UniProtKB-SubCell"/>
</dbReference>
<dbReference type="PROSITE" id="PS00503">
    <property type="entry name" value="PECTINESTERASE_2"/>
    <property type="match status" value="1"/>
</dbReference>
<reference evidence="13" key="1">
    <citation type="journal article" date="2020" name="Stud. Mycol.">
        <title>101 Dothideomycetes genomes: a test case for predicting lifestyles and emergence of pathogens.</title>
        <authorList>
            <person name="Haridas S."/>
            <person name="Albert R."/>
            <person name="Binder M."/>
            <person name="Bloem J."/>
            <person name="Labutti K."/>
            <person name="Salamov A."/>
            <person name="Andreopoulos B."/>
            <person name="Baker S."/>
            <person name="Barry K."/>
            <person name="Bills G."/>
            <person name="Bluhm B."/>
            <person name="Cannon C."/>
            <person name="Castanera R."/>
            <person name="Culley D."/>
            <person name="Daum C."/>
            <person name="Ezra D."/>
            <person name="Gonzalez J."/>
            <person name="Henrissat B."/>
            <person name="Kuo A."/>
            <person name="Liang C."/>
            <person name="Lipzen A."/>
            <person name="Lutzoni F."/>
            <person name="Magnuson J."/>
            <person name="Mondo S."/>
            <person name="Nolan M."/>
            <person name="Ohm R."/>
            <person name="Pangilinan J."/>
            <person name="Park H.-J."/>
            <person name="Ramirez L."/>
            <person name="Alfaro M."/>
            <person name="Sun H."/>
            <person name="Tritt A."/>
            <person name="Yoshinaga Y."/>
            <person name="Zwiers L.-H."/>
            <person name="Turgeon B."/>
            <person name="Goodwin S."/>
            <person name="Spatafora J."/>
            <person name="Crous P."/>
            <person name="Grigoriev I."/>
        </authorList>
    </citation>
    <scope>NUCLEOTIDE SEQUENCE</scope>
    <source>
        <strain evidence="13">CBS 122368</strain>
    </source>
</reference>
<dbReference type="GO" id="GO:0045490">
    <property type="term" value="P:pectin catabolic process"/>
    <property type="evidence" value="ECO:0007669"/>
    <property type="project" value="UniProtKB-UniRule"/>
</dbReference>
<feature type="active site" evidence="10">
    <location>
        <position position="195"/>
    </location>
</feature>
<evidence type="ECO:0000256" key="9">
    <source>
        <dbReference type="ARBA" id="ARBA00047928"/>
    </source>
</evidence>
<sequence>MAFMPRIILLLIASLSLQVQALPHALVKRASRTSPPSGCLTVRNSGTKSGEYATLGSALSALGTSSTATACIFIYSGTYNEQVTVNYKGPLTIYGYTTDTGTYKSNTVTITSGISSPAAGSLDKSSTVNIVSSNFAAYNVNFVNSYGKGAQAVAVTANGNMQAFYGCAFKGYQDTLYAKDGDQYYSNCYVEGAVDYIFGKASAWFGECTIASNGGGAITASSREDASDPAWYVFDHSTITAASGTSLNGQVYLGRPWRVLARVIFQYSSLSNVVNAAGWTTMAEGATPIYEELGNTGDGASTSARRFLTKTSAAVTKAQLWPSSGTSWIDSSY</sequence>
<evidence type="ECO:0000256" key="4">
    <source>
        <dbReference type="ARBA" id="ARBA00013229"/>
    </source>
</evidence>
<evidence type="ECO:0000256" key="11">
    <source>
        <dbReference type="RuleBase" id="RU000589"/>
    </source>
</evidence>
<dbReference type="EC" id="3.1.1.11" evidence="4 11"/>
<dbReference type="InterPro" id="IPR011050">
    <property type="entry name" value="Pectin_lyase_fold/virulence"/>
</dbReference>
<dbReference type="OrthoDB" id="2019149at2759"/>
<dbReference type="InterPro" id="IPR000070">
    <property type="entry name" value="Pectinesterase_cat"/>
</dbReference>
<comment type="catalytic activity">
    <reaction evidence="9 11">
        <text>[(1-&gt;4)-alpha-D-galacturonosyl methyl ester](n) + n H2O = [(1-&gt;4)-alpha-D-galacturonosyl](n) + n methanol + n H(+)</text>
        <dbReference type="Rhea" id="RHEA:22380"/>
        <dbReference type="Rhea" id="RHEA-COMP:14570"/>
        <dbReference type="Rhea" id="RHEA-COMP:14573"/>
        <dbReference type="ChEBI" id="CHEBI:15377"/>
        <dbReference type="ChEBI" id="CHEBI:15378"/>
        <dbReference type="ChEBI" id="CHEBI:17790"/>
        <dbReference type="ChEBI" id="CHEBI:140522"/>
        <dbReference type="ChEBI" id="CHEBI:140523"/>
        <dbReference type="EC" id="3.1.1.11"/>
    </reaction>
</comment>
<keyword evidence="11" id="KW-0961">Cell wall biogenesis/degradation</keyword>
<evidence type="ECO:0000256" key="7">
    <source>
        <dbReference type="ARBA" id="ARBA00022801"/>
    </source>
</evidence>
<dbReference type="SUPFAM" id="SSF51126">
    <property type="entry name" value="Pectin lyase-like"/>
    <property type="match status" value="1"/>
</dbReference>
<keyword evidence="14" id="KW-1185">Reference proteome</keyword>
<keyword evidence="7 11" id="KW-0378">Hydrolase</keyword>
<keyword evidence="8 11" id="KW-0063">Aspartyl esterase</keyword>
<feature type="domain" description="Pectinesterase catalytic" evidence="12">
    <location>
        <begin position="48"/>
        <end position="306"/>
    </location>
</feature>
<accession>A0A6A6IR09</accession>
<evidence type="ECO:0000313" key="13">
    <source>
        <dbReference type="EMBL" id="KAF2252901.1"/>
    </source>
</evidence>
<dbReference type="InterPro" id="IPR033131">
    <property type="entry name" value="Pectinesterase_Asp_AS"/>
</dbReference>
<dbReference type="Proteomes" id="UP000800094">
    <property type="component" value="Unassembled WGS sequence"/>
</dbReference>
<feature type="signal peptide" evidence="11">
    <location>
        <begin position="1"/>
        <end position="21"/>
    </location>
</feature>
<evidence type="ECO:0000256" key="3">
    <source>
        <dbReference type="ARBA" id="ARBA00008891"/>
    </source>
</evidence>
<dbReference type="AlphaFoldDB" id="A0A6A6IR09"/>
<comment type="similarity">
    <text evidence="3">Belongs to the pectinesterase family.</text>
</comment>
<comment type="subcellular location">
    <subcellularLocation>
        <location evidence="1 11">Secreted</location>
    </subcellularLocation>
</comment>
<dbReference type="GO" id="GO:0030599">
    <property type="term" value="F:pectinesterase activity"/>
    <property type="evidence" value="ECO:0007669"/>
    <property type="project" value="UniProtKB-UniRule"/>
</dbReference>
<gene>
    <name evidence="13" type="ORF">BU26DRAFT_587606</name>
</gene>
<feature type="chain" id="PRO_5025705337" description="Pectinesterase" evidence="11">
    <location>
        <begin position="22"/>
        <end position="333"/>
    </location>
</feature>
<dbReference type="GeneID" id="54588022"/>
<organism evidence="13 14">
    <name type="scientific">Trematosphaeria pertusa</name>
    <dbReference type="NCBI Taxonomy" id="390896"/>
    <lineage>
        <taxon>Eukaryota</taxon>
        <taxon>Fungi</taxon>
        <taxon>Dikarya</taxon>
        <taxon>Ascomycota</taxon>
        <taxon>Pezizomycotina</taxon>
        <taxon>Dothideomycetes</taxon>
        <taxon>Pleosporomycetidae</taxon>
        <taxon>Pleosporales</taxon>
        <taxon>Massarineae</taxon>
        <taxon>Trematosphaeriaceae</taxon>
        <taxon>Trematosphaeria</taxon>
    </lineage>
</organism>
<evidence type="ECO:0000256" key="10">
    <source>
        <dbReference type="PROSITE-ProRule" id="PRU10040"/>
    </source>
</evidence>
<dbReference type="GO" id="GO:0042545">
    <property type="term" value="P:cell wall modification"/>
    <property type="evidence" value="ECO:0007669"/>
    <property type="project" value="UniProtKB-UniRule"/>
</dbReference>
<evidence type="ECO:0000259" key="12">
    <source>
        <dbReference type="Pfam" id="PF01095"/>
    </source>
</evidence>
<dbReference type="Gene3D" id="2.160.20.10">
    <property type="entry name" value="Single-stranded right-handed beta-helix, Pectin lyase-like"/>
    <property type="match status" value="1"/>
</dbReference>
<dbReference type="PANTHER" id="PTHR31321:SF57">
    <property type="entry name" value="PECTINESTERASE 53-RELATED"/>
    <property type="match status" value="1"/>
</dbReference>